<dbReference type="RefSeq" id="XP_020068698.1">
    <property type="nucleotide sequence ID" value="XM_020215706.1"/>
</dbReference>
<sequence>MILCEVFDKVYTESMRSGGQLLVVDQMAENIDEQLSSEGPFTGTGLKLRSREFGNIPCLTSWDPNRGPKAKASAPFNDPGPLVIKTSQALLSSANDNVYTNGEEEEYGLMLLVDPPLDCVTLQGSLTIDGTPPVSLLNPFQRFVEVEPPMYGSRLAPDDAPLDLSKLLQEATMNVELFPFFNMDGESSPEEHKLMEIWRYELGEEEEEVPDLEQQHQDDDSILVKAWQKVFHRGVYSPENQHIQNDPWYRITQQINSRENSDLHTPLTPPAGYQRFQVEDEENHVISYFPTY</sequence>
<evidence type="ECO:0000313" key="2">
    <source>
        <dbReference type="Proteomes" id="UP000094389"/>
    </source>
</evidence>
<dbReference type="GeneID" id="30990102"/>
<dbReference type="Proteomes" id="UP000094389">
    <property type="component" value="Unassembled WGS sequence"/>
</dbReference>
<keyword evidence="2" id="KW-1185">Reference proteome</keyword>
<reference evidence="1 2" key="1">
    <citation type="journal article" date="2016" name="Proc. Natl. Acad. Sci. U.S.A.">
        <title>Comparative genomics of biotechnologically important yeasts.</title>
        <authorList>
            <person name="Riley R."/>
            <person name="Haridas S."/>
            <person name="Wolfe K.H."/>
            <person name="Lopes M.R."/>
            <person name="Hittinger C.T."/>
            <person name="Goeker M."/>
            <person name="Salamov A.A."/>
            <person name="Wisecaver J.H."/>
            <person name="Long T.M."/>
            <person name="Calvey C.H."/>
            <person name="Aerts A.L."/>
            <person name="Barry K.W."/>
            <person name="Choi C."/>
            <person name="Clum A."/>
            <person name="Coughlan A.Y."/>
            <person name="Deshpande S."/>
            <person name="Douglass A.P."/>
            <person name="Hanson S.J."/>
            <person name="Klenk H.-P."/>
            <person name="LaButti K.M."/>
            <person name="Lapidus A."/>
            <person name="Lindquist E.A."/>
            <person name="Lipzen A.M."/>
            <person name="Meier-Kolthoff J.P."/>
            <person name="Ohm R.A."/>
            <person name="Otillar R.P."/>
            <person name="Pangilinan J.L."/>
            <person name="Peng Y."/>
            <person name="Rokas A."/>
            <person name="Rosa C.A."/>
            <person name="Scheuner C."/>
            <person name="Sibirny A.A."/>
            <person name="Slot J.C."/>
            <person name="Stielow J.B."/>
            <person name="Sun H."/>
            <person name="Kurtzman C.P."/>
            <person name="Blackwell M."/>
            <person name="Grigoriev I.V."/>
            <person name="Jeffries T.W."/>
        </authorList>
    </citation>
    <scope>NUCLEOTIDE SEQUENCE [LARGE SCALE GENOMIC DNA]</scope>
    <source>
        <strain evidence="2">ATCC 18201 / CBS 1600 / BCRC 20928 / JCM 3617 / NBRC 0987 / NRRL Y-1542</strain>
    </source>
</reference>
<organism evidence="1 2">
    <name type="scientific">Cyberlindnera jadinii (strain ATCC 18201 / CBS 1600 / BCRC 20928 / JCM 3617 / NBRC 0987 / NRRL Y-1542)</name>
    <name type="common">Torula yeast</name>
    <name type="synonym">Candida utilis</name>
    <dbReference type="NCBI Taxonomy" id="983966"/>
    <lineage>
        <taxon>Eukaryota</taxon>
        <taxon>Fungi</taxon>
        <taxon>Dikarya</taxon>
        <taxon>Ascomycota</taxon>
        <taxon>Saccharomycotina</taxon>
        <taxon>Saccharomycetes</taxon>
        <taxon>Phaffomycetales</taxon>
        <taxon>Phaffomycetaceae</taxon>
        <taxon>Cyberlindnera</taxon>
    </lineage>
</organism>
<evidence type="ECO:0000313" key="1">
    <source>
        <dbReference type="EMBL" id="ODV71659.1"/>
    </source>
</evidence>
<protein>
    <submittedName>
        <fullName evidence="1">Uncharacterized protein</fullName>
    </submittedName>
</protein>
<gene>
    <name evidence="1" type="ORF">CYBJADRAFT_169282</name>
</gene>
<proteinExistence type="predicted"/>
<dbReference type="EMBL" id="KV453939">
    <property type="protein sequence ID" value="ODV71659.1"/>
    <property type="molecule type" value="Genomic_DNA"/>
</dbReference>
<name>A0A1E4RWK9_CYBJN</name>
<accession>A0A1E4RWK9</accession>
<dbReference type="AlphaFoldDB" id="A0A1E4RWK9"/>